<dbReference type="SMART" id="SM00360">
    <property type="entry name" value="RRM"/>
    <property type="match status" value="3"/>
</dbReference>
<keyword evidence="5" id="KW-1185">Reference proteome</keyword>
<feature type="region of interest" description="Disordered" evidence="3">
    <location>
        <begin position="372"/>
        <end position="409"/>
    </location>
</feature>
<gene>
    <name evidence="6" type="primary">LOC113214246</name>
</gene>
<evidence type="ECO:0000313" key="6">
    <source>
        <dbReference type="RefSeq" id="XP_026289343.2"/>
    </source>
</evidence>
<protein>
    <submittedName>
        <fullName evidence="6">Ribonucleoprotein PTB-binding 1-like</fullName>
    </submittedName>
</protein>
<organism evidence="5 6">
    <name type="scientific">Frankliniella occidentalis</name>
    <name type="common">Western flower thrips</name>
    <name type="synonym">Euthrips occidentalis</name>
    <dbReference type="NCBI Taxonomy" id="133901"/>
    <lineage>
        <taxon>Eukaryota</taxon>
        <taxon>Metazoa</taxon>
        <taxon>Ecdysozoa</taxon>
        <taxon>Arthropoda</taxon>
        <taxon>Hexapoda</taxon>
        <taxon>Insecta</taxon>
        <taxon>Pterygota</taxon>
        <taxon>Neoptera</taxon>
        <taxon>Paraneoptera</taxon>
        <taxon>Thysanoptera</taxon>
        <taxon>Terebrantia</taxon>
        <taxon>Thripoidea</taxon>
        <taxon>Thripidae</taxon>
        <taxon>Frankliniella</taxon>
    </lineage>
</organism>
<dbReference type="AlphaFoldDB" id="A0A6J1T7T9"/>
<dbReference type="CDD" id="cd12389">
    <property type="entry name" value="RRM2_RAVER"/>
    <property type="match status" value="1"/>
</dbReference>
<feature type="region of interest" description="Disordered" evidence="3">
    <location>
        <begin position="442"/>
        <end position="552"/>
    </location>
</feature>
<dbReference type="PANTHER" id="PTHR48025">
    <property type="entry name" value="OS02G0815200 PROTEIN"/>
    <property type="match status" value="1"/>
</dbReference>
<dbReference type="PANTHER" id="PTHR48025:SF1">
    <property type="entry name" value="RRM DOMAIN-CONTAINING PROTEIN"/>
    <property type="match status" value="1"/>
</dbReference>
<proteinExistence type="predicted"/>
<evidence type="ECO:0000256" key="1">
    <source>
        <dbReference type="ARBA" id="ARBA00022884"/>
    </source>
</evidence>
<name>A0A6J1T7T9_FRAOC</name>
<dbReference type="GeneID" id="113214246"/>
<dbReference type="PROSITE" id="PS50102">
    <property type="entry name" value="RRM"/>
    <property type="match status" value="2"/>
</dbReference>
<evidence type="ECO:0000256" key="3">
    <source>
        <dbReference type="SAM" id="MobiDB-lite"/>
    </source>
</evidence>
<dbReference type="InterPro" id="IPR000504">
    <property type="entry name" value="RRM_dom"/>
</dbReference>
<feature type="region of interest" description="Disordered" evidence="3">
    <location>
        <begin position="647"/>
        <end position="681"/>
    </location>
</feature>
<accession>A0A6J1T7T9</accession>
<evidence type="ECO:0000259" key="4">
    <source>
        <dbReference type="PROSITE" id="PS50102"/>
    </source>
</evidence>
<dbReference type="RefSeq" id="XP_026289343.2">
    <property type="nucleotide sequence ID" value="XM_026433558.2"/>
</dbReference>
<dbReference type="InterPro" id="IPR035979">
    <property type="entry name" value="RBD_domain_sf"/>
</dbReference>
<dbReference type="InterPro" id="IPR050502">
    <property type="entry name" value="Euk_RNA-bind_prot"/>
</dbReference>
<feature type="domain" description="RRM" evidence="4">
    <location>
        <begin position="235"/>
        <end position="312"/>
    </location>
</feature>
<feature type="compositionally biased region" description="Low complexity" evidence="3">
    <location>
        <begin position="531"/>
        <end position="543"/>
    </location>
</feature>
<evidence type="ECO:0000256" key="2">
    <source>
        <dbReference type="PROSITE-ProRule" id="PRU00176"/>
    </source>
</evidence>
<dbReference type="SUPFAM" id="SSF54928">
    <property type="entry name" value="RNA-binding domain, RBD"/>
    <property type="match status" value="2"/>
</dbReference>
<feature type="region of interest" description="Disordered" evidence="3">
    <location>
        <begin position="602"/>
        <end position="622"/>
    </location>
</feature>
<keyword evidence="1 2" id="KW-0694">RNA-binding</keyword>
<sequence length="814" mass="86391">MAASSTESFGAPPSGLGCFNGGLLKPAQDKFGWATEVMATASTEGFWEDDPEEQVKKKVLELKTKFHMGRQLQIKHLPRDVTEEEIRELLVDFPVLSVQLQCGSGTGAGVARAALEDPEMLEEWDRDRLFLLRGQRVPVAPTPTDMLLCVARLPLHYSESQFTGLVRSYGEVRRCFLMISEKTGESKGYGFVEYMSKETALHAKNMLDRKAVDDLVLCCDWLDSSHVTFESLHSKCLFVDHLPKDFRDMGQFRKVFSAIVSPPYCQIALKNGCPQDWGLVEYSSAEDAEAAQSSLNRYILSGHPIRVSYYMPGVRAINLYLKLLNESNNKKSCGLLPDPTAPAVFQQLQTLAKQNPVFAQNLQNIIMTQIQSLQSDGKQRSPTPPGGPAGGQPNANKGKPVATPPNGLIDNQMQQLKNQLTSTHPMLMANPQMLASLQSLLKQQQAQNPGGPGSQGGQGAAQGQQGPQGPGAGVNGQGQGPKGAEAQHNGFGKHGKNGFLKPPQPTNKVPLLPNPSGHGLSSPPLAPLAPLPGQQHGQHGQPPVSAPVSVALSPTPTDVTAWGGMMGLARHHTSSPPSGPAHGPGAAAGGLSLLMAGLDGAGGLAFPPPSDPLQMGGGPGDLQTTINSILNNQQNLRQLMATLSSAIQSNGSHPQPAPPPPGNHFPFVGRPPPGPGSGAEAAWASSRSLMSSPLQMQPKPMGFLDIKTPNPGAPLFAQVPGAGQWPGSGFMPSPVGVGPMFSPYSGGLVPGLWSPSPSPSPTLNGMMTPVGHKRKYNHILPSPEPSPEGNYIGQHSQGLGGHYADSYFKRKKKN</sequence>
<dbReference type="GO" id="GO:0003729">
    <property type="term" value="F:mRNA binding"/>
    <property type="evidence" value="ECO:0007669"/>
    <property type="project" value="TreeGrafter"/>
</dbReference>
<dbReference type="Proteomes" id="UP000504606">
    <property type="component" value="Unplaced"/>
</dbReference>
<reference evidence="6" key="1">
    <citation type="submission" date="2025-08" db="UniProtKB">
        <authorList>
            <consortium name="RefSeq"/>
        </authorList>
    </citation>
    <scope>IDENTIFICATION</scope>
    <source>
        <tissue evidence="6">Whole organism</tissue>
    </source>
</reference>
<evidence type="ECO:0000313" key="5">
    <source>
        <dbReference type="Proteomes" id="UP000504606"/>
    </source>
</evidence>
<dbReference type="GO" id="GO:0005634">
    <property type="term" value="C:nucleus"/>
    <property type="evidence" value="ECO:0007669"/>
    <property type="project" value="TreeGrafter"/>
</dbReference>
<feature type="domain" description="RRM" evidence="4">
    <location>
        <begin position="146"/>
        <end position="224"/>
    </location>
</feature>
<feature type="region of interest" description="Disordered" evidence="3">
    <location>
        <begin position="767"/>
        <end position="814"/>
    </location>
</feature>
<dbReference type="OrthoDB" id="639027at2759"/>
<dbReference type="InterPro" id="IPR012677">
    <property type="entry name" value="Nucleotide-bd_a/b_plait_sf"/>
</dbReference>
<dbReference type="Gene3D" id="3.30.70.330">
    <property type="match status" value="3"/>
</dbReference>
<dbReference type="CDD" id="cd12390">
    <property type="entry name" value="RRM3_RAVER"/>
    <property type="match status" value="1"/>
</dbReference>
<dbReference type="KEGG" id="foc:113214246"/>
<dbReference type="Pfam" id="PF00076">
    <property type="entry name" value="RRM_1"/>
    <property type="match status" value="2"/>
</dbReference>
<feature type="compositionally biased region" description="Pro residues" evidence="3">
    <location>
        <begin position="655"/>
        <end position="675"/>
    </location>
</feature>
<feature type="compositionally biased region" description="Low complexity" evidence="3">
    <location>
        <begin position="510"/>
        <end position="523"/>
    </location>
</feature>
<feature type="compositionally biased region" description="Gly residues" evidence="3">
    <location>
        <begin position="450"/>
        <end position="481"/>
    </location>
</feature>